<evidence type="ECO:0000256" key="2">
    <source>
        <dbReference type="SAM" id="SignalP"/>
    </source>
</evidence>
<feature type="compositionally biased region" description="Gly residues" evidence="1">
    <location>
        <begin position="60"/>
        <end position="69"/>
    </location>
</feature>
<organism evidence="3 4">
    <name type="scientific">Rugamonas rubra</name>
    <dbReference type="NCBI Taxonomy" id="758825"/>
    <lineage>
        <taxon>Bacteria</taxon>
        <taxon>Pseudomonadati</taxon>
        <taxon>Pseudomonadota</taxon>
        <taxon>Betaproteobacteria</taxon>
        <taxon>Burkholderiales</taxon>
        <taxon>Oxalobacteraceae</taxon>
        <taxon>Telluria group</taxon>
        <taxon>Rugamonas</taxon>
    </lineage>
</organism>
<feature type="chain" id="PRO_5011739487" description="Translation initiation factor IF-2" evidence="2">
    <location>
        <begin position="21"/>
        <end position="122"/>
    </location>
</feature>
<evidence type="ECO:0008006" key="5">
    <source>
        <dbReference type="Google" id="ProtNLM"/>
    </source>
</evidence>
<proteinExistence type="predicted"/>
<name>A0A1I4USH8_9BURK</name>
<dbReference type="RefSeq" id="WP_174900720.1">
    <property type="nucleotide sequence ID" value="NZ_FOTW01000049.1"/>
</dbReference>
<feature type="compositionally biased region" description="Basic and acidic residues" evidence="1">
    <location>
        <begin position="75"/>
        <end position="97"/>
    </location>
</feature>
<evidence type="ECO:0000313" key="3">
    <source>
        <dbReference type="EMBL" id="SFM91947.1"/>
    </source>
</evidence>
<dbReference type="EMBL" id="FOTW01000049">
    <property type="protein sequence ID" value="SFM91947.1"/>
    <property type="molecule type" value="Genomic_DNA"/>
</dbReference>
<reference evidence="3 4" key="1">
    <citation type="submission" date="2016-10" db="EMBL/GenBank/DDBJ databases">
        <authorList>
            <person name="de Groot N.N."/>
        </authorList>
    </citation>
    <scope>NUCLEOTIDE SEQUENCE [LARGE SCALE GENOMIC DNA]</scope>
    <source>
        <strain evidence="3 4">ATCC 43154</strain>
    </source>
</reference>
<sequence length="122" mass="12212">MRSPVCLGVLLLLCSSAALALDDTPTLPSSAARADDPRAPAHPRDGRDAVPPAPAPAGAGAQGGAGGRAGAYAPRRQDGWRDGADGEAGRPAQRREALPAAAAPWQPPRDGGAGARIGRKLP</sequence>
<accession>A0A1I4USH8</accession>
<dbReference type="STRING" id="758825.SAMN02982985_05789"/>
<feature type="signal peptide" evidence="2">
    <location>
        <begin position="1"/>
        <end position="20"/>
    </location>
</feature>
<evidence type="ECO:0000313" key="4">
    <source>
        <dbReference type="Proteomes" id="UP000199470"/>
    </source>
</evidence>
<keyword evidence="2" id="KW-0732">Signal</keyword>
<gene>
    <name evidence="3" type="ORF">SAMN02982985_05789</name>
</gene>
<feature type="compositionally biased region" description="Basic and acidic residues" evidence="1">
    <location>
        <begin position="33"/>
        <end position="48"/>
    </location>
</feature>
<dbReference type="AlphaFoldDB" id="A0A1I4USH8"/>
<dbReference type="Proteomes" id="UP000199470">
    <property type="component" value="Unassembled WGS sequence"/>
</dbReference>
<protein>
    <recommendedName>
        <fullName evidence="5">Translation initiation factor IF-2</fullName>
    </recommendedName>
</protein>
<feature type="region of interest" description="Disordered" evidence="1">
    <location>
        <begin position="23"/>
        <end position="122"/>
    </location>
</feature>
<evidence type="ECO:0000256" key="1">
    <source>
        <dbReference type="SAM" id="MobiDB-lite"/>
    </source>
</evidence>
<keyword evidence="4" id="KW-1185">Reference proteome</keyword>